<evidence type="ECO:0000256" key="1">
    <source>
        <dbReference type="SAM" id="MobiDB-lite"/>
    </source>
</evidence>
<accession>A0A194SA82</accession>
<proteinExistence type="predicted"/>
<feature type="transmembrane region" description="Helical" evidence="2">
    <location>
        <begin position="54"/>
        <end position="77"/>
    </location>
</feature>
<dbReference type="GeneID" id="28974368"/>
<dbReference type="RefSeq" id="XP_018273677.1">
    <property type="nucleotide sequence ID" value="XM_018413920.1"/>
</dbReference>
<evidence type="ECO:0008006" key="5">
    <source>
        <dbReference type="Google" id="ProtNLM"/>
    </source>
</evidence>
<evidence type="ECO:0000256" key="2">
    <source>
        <dbReference type="SAM" id="Phobius"/>
    </source>
</evidence>
<protein>
    <recommendedName>
        <fullName evidence="5">MARVEL domain-containing protein</fullName>
    </recommendedName>
</protein>
<keyword evidence="4" id="KW-1185">Reference proteome</keyword>
<dbReference type="Proteomes" id="UP000053890">
    <property type="component" value="Unassembled WGS sequence"/>
</dbReference>
<name>A0A194SA82_RHOGW</name>
<evidence type="ECO:0000313" key="4">
    <source>
        <dbReference type="Proteomes" id="UP000053890"/>
    </source>
</evidence>
<feature type="compositionally biased region" description="Basic and acidic residues" evidence="1">
    <location>
        <begin position="212"/>
        <end position="224"/>
    </location>
</feature>
<feature type="transmembrane region" description="Helical" evidence="2">
    <location>
        <begin position="98"/>
        <end position="117"/>
    </location>
</feature>
<evidence type="ECO:0000313" key="3">
    <source>
        <dbReference type="EMBL" id="KPV77628.1"/>
    </source>
</evidence>
<feature type="compositionally biased region" description="Polar residues" evidence="1">
    <location>
        <begin position="202"/>
        <end position="211"/>
    </location>
</feature>
<gene>
    <name evidence="3" type="ORF">RHOBADRAFT_41623</name>
</gene>
<reference evidence="3 4" key="1">
    <citation type="journal article" date="2015" name="Front. Microbiol.">
        <title>Genome sequence of the plant growth promoting endophytic yeast Rhodotorula graminis WP1.</title>
        <authorList>
            <person name="Firrincieli A."/>
            <person name="Otillar R."/>
            <person name="Salamov A."/>
            <person name="Schmutz J."/>
            <person name="Khan Z."/>
            <person name="Redman R.S."/>
            <person name="Fleck N.D."/>
            <person name="Lindquist E."/>
            <person name="Grigoriev I.V."/>
            <person name="Doty S.L."/>
        </authorList>
    </citation>
    <scope>NUCLEOTIDE SEQUENCE [LARGE SCALE GENOMIC DNA]</scope>
    <source>
        <strain evidence="3 4">WP1</strain>
    </source>
</reference>
<organism evidence="3 4">
    <name type="scientific">Rhodotorula graminis (strain WP1)</name>
    <dbReference type="NCBI Taxonomy" id="578459"/>
    <lineage>
        <taxon>Eukaryota</taxon>
        <taxon>Fungi</taxon>
        <taxon>Dikarya</taxon>
        <taxon>Basidiomycota</taxon>
        <taxon>Pucciniomycotina</taxon>
        <taxon>Microbotryomycetes</taxon>
        <taxon>Sporidiobolales</taxon>
        <taxon>Sporidiobolaceae</taxon>
        <taxon>Rhodotorula</taxon>
    </lineage>
</organism>
<dbReference type="OrthoDB" id="2590973at2759"/>
<feature type="region of interest" description="Disordered" evidence="1">
    <location>
        <begin position="196"/>
        <end position="230"/>
    </location>
</feature>
<keyword evidence="2" id="KW-0812">Transmembrane</keyword>
<dbReference type="AlphaFoldDB" id="A0A194SA82"/>
<keyword evidence="2" id="KW-0472">Membrane</keyword>
<feature type="transmembrane region" description="Helical" evidence="2">
    <location>
        <begin position="152"/>
        <end position="173"/>
    </location>
</feature>
<sequence length="230" mass="24758">MYLRWPRITAFVLTTALCITEIGLAAWTLADSHDKQELARKTLPGASLNLDDALAVGKATTAAAAVSAVVCLVMLFFTVFRPRQAETLTSIRLKEGGFALILVFFLGALIPATYYTATRSGIINAPGIPRTLIDQLVKASGQDLRYRKQKTILSYVIVGWIAFLFTAISLVLVSIAARKTLKHGVDSNGPLVAHETKHTTHQDSAAASTVAESRRPSVAHEKAGELQASV</sequence>
<keyword evidence="2" id="KW-1133">Transmembrane helix</keyword>
<dbReference type="EMBL" id="KQ474074">
    <property type="protein sequence ID" value="KPV77628.1"/>
    <property type="molecule type" value="Genomic_DNA"/>
</dbReference>
<dbReference type="OMA" id="WIGTLIP"/>